<sequence length="188" mass="20420">MATSARGPPGTVARPTPPNQTLYVRNLNDKLQKADLKRNLYMLFATYGVVLDVVALKTTKMRGQAHVVFRDVDSSTQAMRALQGFEFFGKPMNIQYAKGKSDTVKKLDGTFQLPEREEPKSTETTTAQESVFGTGPAPTKAKPVNEPAAPAAPAAPTAEESTKGVKRAREEEEEEEDEGAAMDVSDSE</sequence>
<dbReference type="AlphaFoldDB" id="A0A6A6K0L8"/>
<protein>
    <submittedName>
        <fullName evidence="5">U2 small nuclear ribonucleoprotein B</fullName>
    </submittedName>
</protein>
<keyword evidence="6" id="KW-1185">Reference proteome</keyword>
<reference evidence="5" key="1">
    <citation type="journal article" date="2020" name="Stud. Mycol.">
        <title>101 Dothideomycetes genomes: a test case for predicting lifestyles and emergence of pathogens.</title>
        <authorList>
            <person name="Haridas S."/>
            <person name="Albert R."/>
            <person name="Binder M."/>
            <person name="Bloem J."/>
            <person name="Labutti K."/>
            <person name="Salamov A."/>
            <person name="Andreopoulos B."/>
            <person name="Baker S."/>
            <person name="Barry K."/>
            <person name="Bills G."/>
            <person name="Bluhm B."/>
            <person name="Cannon C."/>
            <person name="Castanera R."/>
            <person name="Culley D."/>
            <person name="Daum C."/>
            <person name="Ezra D."/>
            <person name="Gonzalez J."/>
            <person name="Henrissat B."/>
            <person name="Kuo A."/>
            <person name="Liang C."/>
            <person name="Lipzen A."/>
            <person name="Lutzoni F."/>
            <person name="Magnuson J."/>
            <person name="Mondo S."/>
            <person name="Nolan M."/>
            <person name="Ohm R."/>
            <person name="Pangilinan J."/>
            <person name="Park H.-J."/>
            <person name="Ramirez L."/>
            <person name="Alfaro M."/>
            <person name="Sun H."/>
            <person name="Tritt A."/>
            <person name="Yoshinaga Y."/>
            <person name="Zwiers L.-H."/>
            <person name="Turgeon B."/>
            <person name="Goodwin S."/>
            <person name="Spatafora J."/>
            <person name="Crous P."/>
            <person name="Grigoriev I."/>
        </authorList>
    </citation>
    <scope>NUCLEOTIDE SEQUENCE</scope>
    <source>
        <strain evidence="5">CBS 379.55</strain>
    </source>
</reference>
<dbReference type="Pfam" id="PF00076">
    <property type="entry name" value="RRM_1"/>
    <property type="match status" value="1"/>
</dbReference>
<feature type="domain" description="RRM" evidence="4">
    <location>
        <begin position="20"/>
        <end position="99"/>
    </location>
</feature>
<dbReference type="GO" id="GO:0030626">
    <property type="term" value="F:U12 snRNA binding"/>
    <property type="evidence" value="ECO:0007669"/>
    <property type="project" value="TreeGrafter"/>
</dbReference>
<dbReference type="PROSITE" id="PS50102">
    <property type="entry name" value="RRM"/>
    <property type="match status" value="1"/>
</dbReference>
<accession>A0A6A6K0L8</accession>
<keyword evidence="5" id="KW-0687">Ribonucleoprotein</keyword>
<keyword evidence="1 2" id="KW-0694">RNA-binding</keyword>
<dbReference type="InterPro" id="IPR000504">
    <property type="entry name" value="RRM_dom"/>
</dbReference>
<dbReference type="PANTHER" id="PTHR16105">
    <property type="entry name" value="RNA-BINDING REGION-CONTAINING PROTEIN 3"/>
    <property type="match status" value="1"/>
</dbReference>
<feature type="compositionally biased region" description="Acidic residues" evidence="3">
    <location>
        <begin position="171"/>
        <end position="188"/>
    </location>
</feature>
<evidence type="ECO:0000259" key="4">
    <source>
        <dbReference type="PROSITE" id="PS50102"/>
    </source>
</evidence>
<evidence type="ECO:0000256" key="3">
    <source>
        <dbReference type="SAM" id="MobiDB-lite"/>
    </source>
</evidence>
<dbReference type="SUPFAM" id="SSF54928">
    <property type="entry name" value="RNA-binding domain, RBD"/>
    <property type="match status" value="1"/>
</dbReference>
<feature type="region of interest" description="Disordered" evidence="3">
    <location>
        <begin position="1"/>
        <end position="21"/>
    </location>
</feature>
<name>A0A6A6K0L8_WESOR</name>
<dbReference type="InterPro" id="IPR035979">
    <property type="entry name" value="RBD_domain_sf"/>
</dbReference>
<feature type="compositionally biased region" description="Basic and acidic residues" evidence="3">
    <location>
        <begin position="110"/>
        <end position="121"/>
    </location>
</feature>
<evidence type="ECO:0000313" key="6">
    <source>
        <dbReference type="Proteomes" id="UP000800097"/>
    </source>
</evidence>
<dbReference type="CDD" id="cd12246">
    <property type="entry name" value="RRM1_U1A_like"/>
    <property type="match status" value="1"/>
</dbReference>
<dbReference type="EMBL" id="ML986484">
    <property type="protein sequence ID" value="KAF2280869.1"/>
    <property type="molecule type" value="Genomic_DNA"/>
</dbReference>
<dbReference type="Proteomes" id="UP000800097">
    <property type="component" value="Unassembled WGS sequence"/>
</dbReference>
<feature type="compositionally biased region" description="Basic and acidic residues" evidence="3">
    <location>
        <begin position="160"/>
        <end position="170"/>
    </location>
</feature>
<feature type="compositionally biased region" description="Polar residues" evidence="3">
    <location>
        <begin position="122"/>
        <end position="131"/>
    </location>
</feature>
<dbReference type="GO" id="GO:1990904">
    <property type="term" value="C:ribonucleoprotein complex"/>
    <property type="evidence" value="ECO:0007669"/>
    <property type="project" value="UniProtKB-KW"/>
</dbReference>
<evidence type="ECO:0000313" key="5">
    <source>
        <dbReference type="EMBL" id="KAF2280869.1"/>
    </source>
</evidence>
<dbReference type="GO" id="GO:0097157">
    <property type="term" value="F:pre-mRNA intronic binding"/>
    <property type="evidence" value="ECO:0007669"/>
    <property type="project" value="TreeGrafter"/>
</dbReference>
<dbReference type="FunFam" id="3.30.70.330:FF:000572">
    <property type="entry name" value="U1 small nuclear ribonucleoprotein A"/>
    <property type="match status" value="1"/>
</dbReference>
<proteinExistence type="predicted"/>
<dbReference type="RefSeq" id="XP_033658406.1">
    <property type="nucleotide sequence ID" value="XM_033797337.1"/>
</dbReference>
<dbReference type="PANTHER" id="PTHR16105:SF0">
    <property type="entry name" value="RNA-BINDING REGION-CONTAINING PROTEIN 3"/>
    <property type="match status" value="1"/>
</dbReference>
<dbReference type="GeneID" id="54550512"/>
<feature type="compositionally biased region" description="Low complexity" evidence="3">
    <location>
        <begin position="146"/>
        <end position="159"/>
    </location>
</feature>
<evidence type="ECO:0000256" key="1">
    <source>
        <dbReference type="ARBA" id="ARBA00022884"/>
    </source>
</evidence>
<gene>
    <name evidence="5" type="ORF">EI97DRAFT_428963</name>
</gene>
<dbReference type="GO" id="GO:0000398">
    <property type="term" value="P:mRNA splicing, via spliceosome"/>
    <property type="evidence" value="ECO:0007669"/>
    <property type="project" value="TreeGrafter"/>
</dbReference>
<dbReference type="OrthoDB" id="277802at2759"/>
<dbReference type="InterPro" id="IPR045164">
    <property type="entry name" value="RBM41/RNPC3"/>
</dbReference>
<dbReference type="Gene3D" id="3.30.70.330">
    <property type="match status" value="1"/>
</dbReference>
<evidence type="ECO:0000256" key="2">
    <source>
        <dbReference type="PROSITE-ProRule" id="PRU00176"/>
    </source>
</evidence>
<dbReference type="InterPro" id="IPR012677">
    <property type="entry name" value="Nucleotide-bd_a/b_plait_sf"/>
</dbReference>
<feature type="region of interest" description="Disordered" evidence="3">
    <location>
        <begin position="110"/>
        <end position="188"/>
    </location>
</feature>
<organism evidence="5 6">
    <name type="scientific">Westerdykella ornata</name>
    <dbReference type="NCBI Taxonomy" id="318751"/>
    <lineage>
        <taxon>Eukaryota</taxon>
        <taxon>Fungi</taxon>
        <taxon>Dikarya</taxon>
        <taxon>Ascomycota</taxon>
        <taxon>Pezizomycotina</taxon>
        <taxon>Dothideomycetes</taxon>
        <taxon>Pleosporomycetidae</taxon>
        <taxon>Pleosporales</taxon>
        <taxon>Sporormiaceae</taxon>
        <taxon>Westerdykella</taxon>
    </lineage>
</organism>
<dbReference type="SMART" id="SM00360">
    <property type="entry name" value="RRM"/>
    <property type="match status" value="1"/>
</dbReference>